<evidence type="ECO:0000313" key="3">
    <source>
        <dbReference type="Proteomes" id="UP000007797"/>
    </source>
</evidence>
<dbReference type="EMBL" id="GL883016">
    <property type="protein sequence ID" value="EGG19188.1"/>
    <property type="molecule type" value="Genomic_DNA"/>
</dbReference>
<proteinExistence type="predicted"/>
<dbReference type="GeneID" id="14871147"/>
<reference evidence="3" key="1">
    <citation type="journal article" date="2011" name="Genome Res.">
        <title>Phylogeny-wide analysis of social amoeba genomes highlights ancient origins for complex intercellular communication.</title>
        <authorList>
            <person name="Heidel A.J."/>
            <person name="Lawal H.M."/>
            <person name="Felder M."/>
            <person name="Schilde C."/>
            <person name="Helps N.R."/>
            <person name="Tunggal B."/>
            <person name="Rivero F."/>
            <person name="John U."/>
            <person name="Schleicher M."/>
            <person name="Eichinger L."/>
            <person name="Platzer M."/>
            <person name="Noegel A.A."/>
            <person name="Schaap P."/>
            <person name="Gloeckner G."/>
        </authorList>
    </citation>
    <scope>NUCLEOTIDE SEQUENCE [LARGE SCALE GENOMIC DNA]</scope>
    <source>
        <strain evidence="3">SH3</strain>
    </source>
</reference>
<gene>
    <name evidence="2" type="ORF">DFA_02436</name>
</gene>
<dbReference type="PANTHER" id="PTHR20916">
    <property type="entry name" value="CYSTEINE AND GLYCINE-RICH PROTEIN 2 BINDING PROTEIN"/>
    <property type="match status" value="1"/>
</dbReference>
<sequence>MMESNNNSNSNSSITIIQILNNVYIRSLIFDQVKIIHQTIGKPSKKECDIVSLYQCITYNRHDLFFKYYDQVFDTICQDYSNRKTPKSELDDPFAMVRNGPISLIYQLLTTKDMVVFDGEDKIIEYMVNSLRCKWIKDYRILKRQKTTNDDNTKESLQQQIKSTTKNHFTISIFKSWVCRFLSGYRRSLVKSLLLPFEREKEGGRGDIGIEHKLEREFTKIVMGIETCRENIFNGIIDNYDLESLDMIEESLVGQKEYFLKHLNSTYYSIDWKSIFGRANNSNNQNINNNQNNNNQNSEMVKVVEFARSISKRCDRFDKKLVLACLSFPSHPTYMLVLEMAAKNTTANSQQQQQQSLSPSNKGKLTTKSIKEDEKYMWHKYLIDHHSALQFPNISIFKYFIHARMYVERIGAGFYHDILQSMLRCGSGNGNGNEKRIMECVEYVLGPMTVIFDRNANQPLWTVREIGLELLSLELVQRLYQHARVDIVLECIQPAAILANMNDLVQWIEDTVVSTEYTRRKVPARRADERDTAHNASFAIALSKDNIDALYILVQSKRPKLSNNNHSFTSINLSKVSTQAIKLLIGYYNNNNNNNNNPSLLQFNFNAMYGVGQLDHIIPSLLEAGYFNSFKSTDLIRIAQLSATCHTTFMHLTDRIYPNNKSIQPKTDYTITESVLQHGPLETVQFLNTQIQLNIEIPHLICHNQKHAISIFNYLLDQQQDRMFKDQVYMDAIISIPFDTISATNDQIQFKLKLMDYLWKHCSEELKDMVLTNFHIGSDGGKLAKALTTHLQSSNKILIGHLFDLINNHYQEKHQLFIDFVQPIEPPTYQYSDGRYLDFQLWIYNQYNPNNQKNNNQNLLYINYNIDTFKNIKNGLINQFGYFR</sequence>
<protein>
    <submittedName>
        <fullName evidence="2">Uncharacterized protein</fullName>
    </submittedName>
</protein>
<organism evidence="2 3">
    <name type="scientific">Cavenderia fasciculata</name>
    <name type="common">Slime mold</name>
    <name type="synonym">Dictyostelium fasciculatum</name>
    <dbReference type="NCBI Taxonomy" id="261658"/>
    <lineage>
        <taxon>Eukaryota</taxon>
        <taxon>Amoebozoa</taxon>
        <taxon>Evosea</taxon>
        <taxon>Eumycetozoa</taxon>
        <taxon>Dictyostelia</taxon>
        <taxon>Acytosteliales</taxon>
        <taxon>Cavenderiaceae</taxon>
        <taxon>Cavenderia</taxon>
    </lineage>
</organism>
<dbReference type="PANTHER" id="PTHR20916:SF26">
    <property type="entry name" value="CYSTEINE-RICH PROTEIN 2-BINDING PROTEIN"/>
    <property type="match status" value="1"/>
</dbReference>
<dbReference type="KEGG" id="dfa:DFA_02436"/>
<dbReference type="GO" id="GO:0004402">
    <property type="term" value="F:histone acetyltransferase activity"/>
    <property type="evidence" value="ECO:0007669"/>
    <property type="project" value="TreeGrafter"/>
</dbReference>
<feature type="compositionally biased region" description="Polar residues" evidence="1">
    <location>
        <begin position="356"/>
        <end position="366"/>
    </location>
</feature>
<evidence type="ECO:0000313" key="2">
    <source>
        <dbReference type="EMBL" id="EGG19188.1"/>
    </source>
</evidence>
<dbReference type="Proteomes" id="UP000007797">
    <property type="component" value="Unassembled WGS sequence"/>
</dbReference>
<keyword evidence="3" id="KW-1185">Reference proteome</keyword>
<feature type="region of interest" description="Disordered" evidence="1">
    <location>
        <begin position="347"/>
        <end position="366"/>
    </location>
</feature>
<accession>F4PZF9</accession>
<dbReference type="RefSeq" id="XP_004366821.1">
    <property type="nucleotide sequence ID" value="XM_004366764.1"/>
</dbReference>
<dbReference type="AlphaFoldDB" id="F4PZF9"/>
<name>F4PZF9_CACFS</name>
<evidence type="ECO:0000256" key="1">
    <source>
        <dbReference type="SAM" id="MobiDB-lite"/>
    </source>
</evidence>